<dbReference type="Proteomes" id="UP000539372">
    <property type="component" value="Unassembled WGS sequence"/>
</dbReference>
<dbReference type="InterPro" id="IPR050697">
    <property type="entry name" value="Adenylyl/Guanylyl_Cyclase_3/4"/>
</dbReference>
<comment type="caution">
    <text evidence="3">The sequence shown here is derived from an EMBL/GenBank/DDBJ whole genome shotgun (WGS) entry which is preliminary data.</text>
</comment>
<protein>
    <submittedName>
        <fullName evidence="3">Adenylate/guanylate cyclase domain-containing protein</fullName>
    </submittedName>
</protein>
<feature type="domain" description="Guanylate cyclase" evidence="2">
    <location>
        <begin position="516"/>
        <end position="656"/>
    </location>
</feature>
<dbReference type="GO" id="GO:0035556">
    <property type="term" value="P:intracellular signal transduction"/>
    <property type="evidence" value="ECO:0007669"/>
    <property type="project" value="InterPro"/>
</dbReference>
<dbReference type="PANTHER" id="PTHR43081">
    <property type="entry name" value="ADENYLATE CYCLASE, TERMINAL-DIFFERENTIATION SPECIFIC-RELATED"/>
    <property type="match status" value="1"/>
</dbReference>
<dbReference type="CDD" id="cd07302">
    <property type="entry name" value="CHD"/>
    <property type="match status" value="1"/>
</dbReference>
<dbReference type="AlphaFoldDB" id="A0A7Y0DZ01"/>
<proteinExistence type="predicted"/>
<gene>
    <name evidence="3" type="ORF">HH303_06710</name>
</gene>
<dbReference type="PANTHER" id="PTHR43081:SF1">
    <property type="entry name" value="ADENYLATE CYCLASE, TERMINAL-DIFFERENTIATION SPECIFIC"/>
    <property type="match status" value="1"/>
</dbReference>
<dbReference type="InterPro" id="IPR029787">
    <property type="entry name" value="Nucleotide_cyclase"/>
</dbReference>
<keyword evidence="1" id="KW-1133">Transmembrane helix</keyword>
<dbReference type="GO" id="GO:0006171">
    <property type="term" value="P:cAMP biosynthetic process"/>
    <property type="evidence" value="ECO:0007669"/>
    <property type="project" value="TreeGrafter"/>
</dbReference>
<evidence type="ECO:0000313" key="3">
    <source>
        <dbReference type="EMBL" id="NMM44160.1"/>
    </source>
</evidence>
<evidence type="ECO:0000313" key="4">
    <source>
        <dbReference type="Proteomes" id="UP000539372"/>
    </source>
</evidence>
<keyword evidence="4" id="KW-1185">Reference proteome</keyword>
<dbReference type="InterPro" id="IPR001054">
    <property type="entry name" value="A/G_cyclase"/>
</dbReference>
<keyword evidence="1" id="KW-0472">Membrane</keyword>
<dbReference type="RefSeq" id="WP_169624464.1">
    <property type="nucleotide sequence ID" value="NZ_JABBNT010000002.1"/>
</dbReference>
<accession>A0A7Y0DZ01</accession>
<feature type="transmembrane region" description="Helical" evidence="1">
    <location>
        <begin position="401"/>
        <end position="418"/>
    </location>
</feature>
<organism evidence="3 4">
    <name type="scientific">Pacificispira spongiicola</name>
    <dbReference type="NCBI Taxonomy" id="2729598"/>
    <lineage>
        <taxon>Bacteria</taxon>
        <taxon>Pseudomonadati</taxon>
        <taxon>Pseudomonadota</taxon>
        <taxon>Alphaproteobacteria</taxon>
        <taxon>Rhodospirillales</taxon>
        <taxon>Rhodospirillaceae</taxon>
        <taxon>Pacificispira</taxon>
    </lineage>
</organism>
<dbReference type="Gene3D" id="3.30.70.1230">
    <property type="entry name" value="Nucleotide cyclase"/>
    <property type="match status" value="1"/>
</dbReference>
<dbReference type="GO" id="GO:0004016">
    <property type="term" value="F:adenylate cyclase activity"/>
    <property type="evidence" value="ECO:0007669"/>
    <property type="project" value="UniProtKB-ARBA"/>
</dbReference>
<name>A0A7Y0DZ01_9PROT</name>
<feature type="transmembrane region" description="Helical" evidence="1">
    <location>
        <begin position="35"/>
        <end position="54"/>
    </location>
</feature>
<keyword evidence="1" id="KW-0812">Transmembrane</keyword>
<feature type="transmembrane region" description="Helical" evidence="1">
    <location>
        <begin position="424"/>
        <end position="444"/>
    </location>
</feature>
<dbReference type="SMART" id="SM01080">
    <property type="entry name" value="CHASE2"/>
    <property type="match status" value="1"/>
</dbReference>
<dbReference type="EMBL" id="JABBNT010000002">
    <property type="protein sequence ID" value="NMM44160.1"/>
    <property type="molecule type" value="Genomic_DNA"/>
</dbReference>
<reference evidence="3 4" key="1">
    <citation type="submission" date="2020-04" db="EMBL/GenBank/DDBJ databases">
        <title>Rhodospirillaceae bacterium KN72 isolated from deep sea.</title>
        <authorList>
            <person name="Zhang D.-C."/>
        </authorList>
    </citation>
    <scope>NUCLEOTIDE SEQUENCE [LARGE SCALE GENOMIC DNA]</scope>
    <source>
        <strain evidence="3 4">KN72</strain>
    </source>
</reference>
<dbReference type="Pfam" id="PF05226">
    <property type="entry name" value="CHASE2"/>
    <property type="match status" value="1"/>
</dbReference>
<sequence>MSDTGDAGKQGRITGFLKSMFGGKKKRRGPWWKPGLPTIIAFAVLVSGIAVRIVDPAPVEMLRLRTFDYYNVLAPRVPPPQSQVVIVDIDEKTLAELGQWPWPRTIVAELLDALRDYGVAVVGFDVVFAEPDKTSPGRMAMTRKDLPPELRSALEGISSNEEIMAASMRTVRTVLGQAGTKTQSVLADSEIAKFTAFKGALGLLGVQDPNKAVDERIYKMPSLIYNLPEIESSASGLASISVEEEVDGVVRRVPMIMEIGGVIKPTLSIEMLRVGLQGNSIFAAVDPGGIHEIRLQTPRGNFPIPTDANGRIWVYYAKPDIFNSPTNEGRMYISASDIIAKRVPPERLKGRLAVVGTSSVGLVDIRATPIEPRLPGVEVHANVIENILSQQFIRYPDTMRLTELIAMAVVGLLLIFFIPRVGPVVTLVGLVVGGGGFAAASWYLFSTERILLDTTYPGGLLFSLYAVLAFANYARDAAEKRQVRGAFSQYLSPDLVEQLAEDPDKLQLGGETKKMTLLFCDVRGFTTISESFKSDPQGLTVLINRLLTPLTGEILKRRGTIDKYMGDCIMAFWNAPLDVPEQEAKACESALAMFESLEALNEDRKREALEEGKPFLPLNIGIGLNTGDCVVGNMGSEQRFDYSVLGDAVNLASRLEGQSKSYGVGIVIGEETARAVTGRFPLAELDLIAVKGKSEAVRIFTIMGKPDMLQDPDYDNFERQHASMLEAYRAQNWEEAERLMATLKGRLNGVLDGFYDIYGARVAEYRENPPPAEWDGVYVATSK</sequence>
<evidence type="ECO:0000259" key="2">
    <source>
        <dbReference type="PROSITE" id="PS50125"/>
    </source>
</evidence>
<dbReference type="PROSITE" id="PS50125">
    <property type="entry name" value="GUANYLATE_CYCLASE_2"/>
    <property type="match status" value="1"/>
</dbReference>
<dbReference type="InterPro" id="IPR007890">
    <property type="entry name" value="CHASE2"/>
</dbReference>
<dbReference type="SUPFAM" id="SSF55073">
    <property type="entry name" value="Nucleotide cyclase"/>
    <property type="match status" value="1"/>
</dbReference>
<evidence type="ECO:0000256" key="1">
    <source>
        <dbReference type="SAM" id="Phobius"/>
    </source>
</evidence>
<dbReference type="Pfam" id="PF00211">
    <property type="entry name" value="Guanylate_cyc"/>
    <property type="match status" value="1"/>
</dbReference>
<feature type="transmembrane region" description="Helical" evidence="1">
    <location>
        <begin position="456"/>
        <end position="474"/>
    </location>
</feature>
<dbReference type="SMART" id="SM00044">
    <property type="entry name" value="CYCc"/>
    <property type="match status" value="1"/>
</dbReference>